<dbReference type="Gene3D" id="3.30.2410.10">
    <property type="entry name" value="Hect, E3 ligase catalytic domain"/>
    <property type="match status" value="1"/>
</dbReference>
<dbReference type="EC" id="2.3.2.26" evidence="2"/>
<dbReference type="FunFam" id="3.30.2160.10:FF:000002">
    <property type="entry name" value="Putative Ubiquitin-protein ligase E3C"/>
    <property type="match status" value="1"/>
</dbReference>
<dbReference type="Gene3D" id="3.30.2160.10">
    <property type="entry name" value="Hect, E3 ligase catalytic domain"/>
    <property type="match status" value="1"/>
</dbReference>
<reference evidence="11" key="3">
    <citation type="submission" date="2017-04" db="EMBL/GenBank/DDBJ databases">
        <title>Population genomics of picophytoplankton unveils novel chromosome hypervariability.</title>
        <authorList>
            <consortium name="DOE Joint Genome Institute"/>
            <person name="Blanc-Mathieu R."/>
            <person name="Krasovec M."/>
            <person name="Hebrard M."/>
            <person name="Yau S."/>
            <person name="Desgranges E."/>
            <person name="Martin J."/>
            <person name="Schackwitz W."/>
            <person name="Kuo A."/>
            <person name="Salin G."/>
            <person name="Donnadieu C."/>
            <person name="Desdevises Y."/>
            <person name="Sanchez-Ferandin S."/>
            <person name="Moreau H."/>
            <person name="Rivals E."/>
            <person name="Grigoriev I.V."/>
            <person name="Grimsley N."/>
            <person name="Eyre-Walker A."/>
            <person name="Piganeau G."/>
        </authorList>
    </citation>
    <scope>NUCLEOTIDE SEQUENCE [LARGE SCALE GENOMIC DNA]</scope>
    <source>
        <strain evidence="11">RCC 1115</strain>
    </source>
</reference>
<evidence type="ECO:0000256" key="5">
    <source>
        <dbReference type="ARBA" id="ARBA00057703"/>
    </source>
</evidence>
<comment type="similarity">
    <text evidence="6">Belongs to the UPL family.</text>
</comment>
<evidence type="ECO:0000256" key="8">
    <source>
        <dbReference type="SAM" id="MobiDB-lite"/>
    </source>
</evidence>
<evidence type="ECO:0000256" key="7">
    <source>
        <dbReference type="PROSITE-ProRule" id="PRU00104"/>
    </source>
</evidence>
<dbReference type="SMART" id="SM00119">
    <property type="entry name" value="HECTc"/>
    <property type="match status" value="1"/>
</dbReference>
<sequence>MNFDARERTKAKASAASKDALVAASRDARERRARERMLSDAAVTCQRRRRASRARRDAERAMRETLDASATSGTVTTDAIQALVRAKVSGCGLERAFKVIALALRDKETIARMCDLATRRALCVEALATCSNAEARERVPALVACGARLASGLCERDERLASSLGNRACEALAAALGDERFGGEHRMDVARQLASLALMPLDSDPRSNRSHIRTLIRVPRLRKNLPGEAVRKFDEPRTMRLMLEACSDGFNRDADVAIENVMEALCDGDASGKGENVRLFATENDENAFLALRALTGLSASARTQMPDWFDKLAKAPGWRTITVSALVETWFLTALISDKDGKRVSSPEKAAAATSLYAELSRASAEGVYAPCAFSSGYLHSLWRYLARKLSLSSEVMSSDHSAWVAKTFERDGVLDLALDEQERFAFFCSAYTYRLIVLRDKQFFDEQKPFSLSEQRAIAVSVNTLCVRSHLSPKSHEITIEMRRTLSAASKLLHALTTRDARRSFAPQGMWLAPNTIKLQPTVAASTFQSYIENRSNFTQITGLLDDCPHAIAFDDRVHIFRELIKADRNKAGFRPQAGGVDAEHRDSFVRPVAQMTLRRETVLEDSLSTILSLGSKSRGRILVKFVNAAGQEEAGIDAGGLFKELLSLVTERGLDPNRGLFTTNSYGQVYVSPRAGDTHEGLLLLEMIGIMIGKGIYEGILQDINMAPFFAAHILGTPRTIDDIPSLDEELAHSLVQILEYSGDVADLCLDFTCSEEVYGQLVTRELVQGGREIDVTSANKLLYIHLLADYHLNRRIATPMNAFIRGLRTIINPRWIGLFNAKELSLLLSGGESAIDVDDWERHTRYSGGYSARSTAVRNFWRIVRTFSPDLRQDVLKFVTSSPRPPLQGFKHLNPPFVIHKVPCEASVFAMFGGADVGRLPSASTCFNMLKLPNYRRRSTLEKCLEYAARSRAGFELS</sequence>
<feature type="domain" description="HECT" evidence="9">
    <location>
        <begin position="619"/>
        <end position="962"/>
    </location>
</feature>
<accession>A0A096PAP0</accession>
<feature type="region of interest" description="Disordered" evidence="8">
    <location>
        <begin position="1"/>
        <end position="28"/>
    </location>
</feature>
<feature type="active site" description="Glycyl thioester intermediate" evidence="7">
    <location>
        <position position="930"/>
    </location>
</feature>
<keyword evidence="11" id="KW-0436">Ligase</keyword>
<gene>
    <name evidence="11" type="ORF">BE221DRAFT_195752</name>
    <name evidence="10" type="ORF">OT_ostta15g01740</name>
</gene>
<organism evidence="10 12">
    <name type="scientific">Ostreococcus tauri</name>
    <name type="common">Marine green alga</name>
    <dbReference type="NCBI Taxonomy" id="70448"/>
    <lineage>
        <taxon>Eukaryota</taxon>
        <taxon>Viridiplantae</taxon>
        <taxon>Chlorophyta</taxon>
        <taxon>Mamiellophyceae</taxon>
        <taxon>Mamiellales</taxon>
        <taxon>Bathycoccaceae</taxon>
        <taxon>Ostreococcus</taxon>
    </lineage>
</organism>
<evidence type="ECO:0000313" key="10">
    <source>
        <dbReference type="EMBL" id="CEG01784.1"/>
    </source>
</evidence>
<dbReference type="SUPFAM" id="SSF56204">
    <property type="entry name" value="Hect, E3 ligase catalytic domain"/>
    <property type="match status" value="1"/>
</dbReference>
<evidence type="ECO:0000313" key="12">
    <source>
        <dbReference type="Proteomes" id="UP000009170"/>
    </source>
</evidence>
<dbReference type="AlphaFoldDB" id="A0A096PAP0"/>
<keyword evidence="12" id="KW-1185">Reference proteome</keyword>
<feature type="compositionally biased region" description="Low complexity" evidence="8">
    <location>
        <begin position="12"/>
        <end position="25"/>
    </location>
</feature>
<dbReference type="CDD" id="cd00078">
    <property type="entry name" value="HECTc"/>
    <property type="match status" value="1"/>
</dbReference>
<dbReference type="Proteomes" id="UP000195557">
    <property type="component" value="Unassembled WGS sequence"/>
</dbReference>
<dbReference type="EMBL" id="CAID01000015">
    <property type="protein sequence ID" value="CEG01784.1"/>
    <property type="molecule type" value="Genomic_DNA"/>
</dbReference>
<evidence type="ECO:0000256" key="6">
    <source>
        <dbReference type="ARBA" id="ARBA00061247"/>
    </source>
</evidence>
<dbReference type="GO" id="GO:0006511">
    <property type="term" value="P:ubiquitin-dependent protein catabolic process"/>
    <property type="evidence" value="ECO:0007669"/>
    <property type="project" value="TreeGrafter"/>
</dbReference>
<dbReference type="PANTHER" id="PTHR45700">
    <property type="entry name" value="UBIQUITIN-PROTEIN LIGASE E3C"/>
    <property type="match status" value="1"/>
</dbReference>
<accession>A0A1Y5I7N9</accession>
<dbReference type="STRING" id="70448.A0A096PAP0"/>
<dbReference type="InterPro" id="IPR035983">
    <property type="entry name" value="Hect_E3_ubiquitin_ligase"/>
</dbReference>
<keyword evidence="4 7" id="KW-0833">Ubl conjugation pathway</keyword>
<dbReference type="GO" id="GO:0061630">
    <property type="term" value="F:ubiquitin protein ligase activity"/>
    <property type="evidence" value="ECO:0007669"/>
    <property type="project" value="UniProtKB-EC"/>
</dbReference>
<evidence type="ECO:0000256" key="3">
    <source>
        <dbReference type="ARBA" id="ARBA00022679"/>
    </source>
</evidence>
<dbReference type="EMBL" id="KZ155789">
    <property type="protein sequence ID" value="OUS45569.1"/>
    <property type="molecule type" value="Genomic_DNA"/>
</dbReference>
<dbReference type="PROSITE" id="PS50237">
    <property type="entry name" value="HECT"/>
    <property type="match status" value="1"/>
</dbReference>
<dbReference type="Proteomes" id="UP000009170">
    <property type="component" value="Unassembled WGS sequence"/>
</dbReference>
<dbReference type="GO" id="GO:0016874">
    <property type="term" value="F:ligase activity"/>
    <property type="evidence" value="ECO:0007669"/>
    <property type="project" value="UniProtKB-KW"/>
</dbReference>
<dbReference type="OrthoDB" id="8068875at2759"/>
<accession>A0A454XZD2</accession>
<dbReference type="InParanoid" id="A0A096PAP0"/>
<name>A0A096PAP0_OSTTA</name>
<reference evidence="10" key="2">
    <citation type="journal article" date="2014" name="BMC Genomics">
        <title>An improved genome of the model marine alga Ostreococcus tauri unfolds by assessing Illumina de novo assemblies.</title>
        <authorList>
            <person name="Blanc-Mathieu R."/>
            <person name="Verhelst B."/>
            <person name="Derelle E."/>
            <person name="Rombauts S."/>
            <person name="Bouget F.Y."/>
            <person name="Carre I."/>
            <person name="Chateau A."/>
            <person name="Eyre-Walker A."/>
            <person name="Grimsley N."/>
            <person name="Moreau H."/>
            <person name="Piegu B."/>
            <person name="Rivals E."/>
            <person name="Schackwitz W."/>
            <person name="Van de Peer Y."/>
            <person name="Piganeau G."/>
        </authorList>
    </citation>
    <scope>NUCLEOTIDE SEQUENCE</scope>
    <source>
        <strain evidence="10">RCC4221</strain>
    </source>
</reference>
<evidence type="ECO:0000313" key="11">
    <source>
        <dbReference type="EMBL" id="OUS45569.1"/>
    </source>
</evidence>
<evidence type="ECO:0000256" key="2">
    <source>
        <dbReference type="ARBA" id="ARBA00012485"/>
    </source>
</evidence>
<dbReference type="InterPro" id="IPR000569">
    <property type="entry name" value="HECT_dom"/>
</dbReference>
<comment type="catalytic activity">
    <reaction evidence="1">
        <text>S-ubiquitinyl-[E2 ubiquitin-conjugating enzyme]-L-cysteine + [acceptor protein]-L-lysine = [E2 ubiquitin-conjugating enzyme]-L-cysteine + N(6)-ubiquitinyl-[acceptor protein]-L-lysine.</text>
        <dbReference type="EC" id="2.3.2.26"/>
    </reaction>
</comment>
<dbReference type="Gene3D" id="3.90.1750.10">
    <property type="entry name" value="Hect, E3 ligase catalytic domains"/>
    <property type="match status" value="1"/>
</dbReference>
<evidence type="ECO:0000256" key="1">
    <source>
        <dbReference type="ARBA" id="ARBA00000885"/>
    </source>
</evidence>
<proteinExistence type="inferred from homology"/>
<keyword evidence="3" id="KW-0808">Transferase</keyword>
<evidence type="ECO:0000259" key="9">
    <source>
        <dbReference type="PROSITE" id="PS50237"/>
    </source>
</evidence>
<dbReference type="PANTHER" id="PTHR45700:SF2">
    <property type="entry name" value="UBIQUITIN-PROTEIN LIGASE E3C"/>
    <property type="match status" value="1"/>
</dbReference>
<feature type="compositionally biased region" description="Basic and acidic residues" evidence="8">
    <location>
        <begin position="1"/>
        <end position="10"/>
    </location>
</feature>
<dbReference type="Pfam" id="PF00632">
    <property type="entry name" value="HECT"/>
    <property type="match status" value="1"/>
</dbReference>
<dbReference type="InterPro" id="IPR044611">
    <property type="entry name" value="E3A/B/C-like"/>
</dbReference>
<evidence type="ECO:0000256" key="4">
    <source>
        <dbReference type="ARBA" id="ARBA00022786"/>
    </source>
</evidence>
<reference evidence="10 12" key="1">
    <citation type="journal article" date="2006" name="Proc. Natl. Acad. Sci. U.S.A.">
        <title>Genome analysis of the smallest free-living eukaryote Ostreococcus tauri unveils many unique features.</title>
        <authorList>
            <person name="Derelle E."/>
            <person name="Ferraz C."/>
            <person name="Rombauts S."/>
            <person name="Rouze P."/>
            <person name="Worden A.Z."/>
            <person name="Robbens S."/>
            <person name="Partensky F."/>
            <person name="Degroeve S."/>
            <person name="Echeynie S."/>
            <person name="Cooke R."/>
            <person name="Saeys Y."/>
            <person name="Wuyts J."/>
            <person name="Jabbari K."/>
            <person name="Bowler C."/>
            <person name="Panaud O."/>
            <person name="Piegu B."/>
            <person name="Ball S.G."/>
            <person name="Ral J.-P."/>
            <person name="Bouget F.-Y."/>
            <person name="Piganeau G."/>
            <person name="De Baets B."/>
            <person name="Picard A."/>
            <person name="Delseny M."/>
            <person name="Demaille J."/>
            <person name="Van de Peer Y."/>
            <person name="Moreau H."/>
        </authorList>
    </citation>
    <scope>NUCLEOTIDE SEQUENCE [LARGE SCALE GENOMIC DNA]</scope>
    <source>
        <strain evidence="10 12">OTTH0595</strain>
    </source>
</reference>
<dbReference type="GO" id="GO:0000209">
    <property type="term" value="P:protein polyubiquitination"/>
    <property type="evidence" value="ECO:0007669"/>
    <property type="project" value="InterPro"/>
</dbReference>
<protein>
    <recommendedName>
        <fullName evidence="2">HECT-type E3 ubiquitin transferase</fullName>
        <ecNumber evidence="2">2.3.2.26</ecNumber>
    </recommendedName>
</protein>
<comment type="function">
    <text evidence="5">Probable E3 ubiquitin-protein ligase which mediates ubiquitination and subsequent proteasomal degradation of target proteins.</text>
</comment>